<comment type="caution">
    <text evidence="7">The sequence shown here is derived from an EMBL/GenBank/DDBJ whole genome shotgun (WGS) entry which is preliminary data.</text>
</comment>
<keyword evidence="8" id="KW-1185">Reference proteome</keyword>
<feature type="transmembrane region" description="Helical" evidence="6">
    <location>
        <begin position="284"/>
        <end position="303"/>
    </location>
</feature>
<dbReference type="PANTHER" id="PTHR30250">
    <property type="entry name" value="PST FAMILY PREDICTED COLANIC ACID TRANSPORTER"/>
    <property type="match status" value="1"/>
</dbReference>
<feature type="transmembrane region" description="Helical" evidence="6">
    <location>
        <begin position="387"/>
        <end position="405"/>
    </location>
</feature>
<keyword evidence="5 6" id="KW-0472">Membrane</keyword>
<feature type="transmembrane region" description="Helical" evidence="6">
    <location>
        <begin position="43"/>
        <end position="64"/>
    </location>
</feature>
<feature type="transmembrane region" description="Helical" evidence="6">
    <location>
        <begin position="193"/>
        <end position="212"/>
    </location>
</feature>
<feature type="transmembrane region" description="Helical" evidence="6">
    <location>
        <begin position="128"/>
        <end position="146"/>
    </location>
</feature>
<comment type="subcellular location">
    <subcellularLocation>
        <location evidence="1">Cell membrane</location>
        <topology evidence="1">Multi-pass membrane protein</topology>
    </subcellularLocation>
</comment>
<evidence type="ECO:0000256" key="6">
    <source>
        <dbReference type="SAM" id="Phobius"/>
    </source>
</evidence>
<dbReference type="PANTHER" id="PTHR30250:SF29">
    <property type="entry name" value="POLYSACCHARIDE BIOSYNTHESIS PROTEIN C-TERMINAL DOMAIN-CONTAINING PROTEIN"/>
    <property type="match status" value="1"/>
</dbReference>
<dbReference type="CDD" id="cd13124">
    <property type="entry name" value="MATE_SpoVB_like"/>
    <property type="match status" value="1"/>
</dbReference>
<feature type="transmembrane region" description="Helical" evidence="6">
    <location>
        <begin position="411"/>
        <end position="431"/>
    </location>
</feature>
<dbReference type="InterPro" id="IPR002797">
    <property type="entry name" value="Polysacc_synth"/>
</dbReference>
<proteinExistence type="predicted"/>
<reference evidence="7 8" key="1">
    <citation type="submission" date="2015-07" db="EMBL/GenBank/DDBJ databases">
        <title>High-quality draft genome sequence of Oceanobacillus caeni HM6, a bacillus isolated from a human feces.</title>
        <authorList>
            <person name="Kumar J."/>
            <person name="Verma M.K."/>
            <person name="Pandey R."/>
            <person name="Bhambi M."/>
            <person name="Chauhan N."/>
        </authorList>
    </citation>
    <scope>NUCLEOTIDE SEQUENCE [LARGE SCALE GENOMIC DNA]</scope>
    <source>
        <strain evidence="7 8">HM6</strain>
    </source>
</reference>
<feature type="transmembrane region" description="Helical" evidence="6">
    <location>
        <begin position="232"/>
        <end position="252"/>
    </location>
</feature>
<dbReference type="EMBL" id="LGTK01000023">
    <property type="protein sequence ID" value="KPH75768.1"/>
    <property type="molecule type" value="Genomic_DNA"/>
</dbReference>
<dbReference type="InterPro" id="IPR050833">
    <property type="entry name" value="Poly_Biosynth_Transport"/>
</dbReference>
<name>A0ABR5MJH9_9BACI</name>
<evidence type="ECO:0000256" key="3">
    <source>
        <dbReference type="ARBA" id="ARBA00022692"/>
    </source>
</evidence>
<keyword evidence="3 6" id="KW-0812">Transmembrane</keyword>
<evidence type="ECO:0000256" key="2">
    <source>
        <dbReference type="ARBA" id="ARBA00022475"/>
    </source>
</evidence>
<dbReference type="Proteomes" id="UP000037854">
    <property type="component" value="Unassembled WGS sequence"/>
</dbReference>
<dbReference type="RefSeq" id="WP_060668388.1">
    <property type="nucleotide sequence ID" value="NZ_LGTK01000023.1"/>
</dbReference>
<protein>
    <submittedName>
        <fullName evidence="7">Low temperature requirement protein B</fullName>
    </submittedName>
</protein>
<gene>
    <name evidence="7" type="ORF">AFL42_08455</name>
</gene>
<feature type="transmembrane region" description="Helical" evidence="6">
    <location>
        <begin position="167"/>
        <end position="187"/>
    </location>
</feature>
<accession>A0ABR5MJH9</accession>
<evidence type="ECO:0000256" key="5">
    <source>
        <dbReference type="ARBA" id="ARBA00023136"/>
    </source>
</evidence>
<feature type="transmembrane region" description="Helical" evidence="6">
    <location>
        <begin position="85"/>
        <end position="108"/>
    </location>
</feature>
<feature type="transmembrane region" description="Helical" evidence="6">
    <location>
        <begin position="315"/>
        <end position="341"/>
    </location>
</feature>
<evidence type="ECO:0000313" key="7">
    <source>
        <dbReference type="EMBL" id="KPH75768.1"/>
    </source>
</evidence>
<feature type="transmembrane region" description="Helical" evidence="6">
    <location>
        <begin position="481"/>
        <end position="500"/>
    </location>
</feature>
<evidence type="ECO:0000313" key="8">
    <source>
        <dbReference type="Proteomes" id="UP000037854"/>
    </source>
</evidence>
<keyword evidence="4 6" id="KW-1133">Transmembrane helix</keyword>
<evidence type="ECO:0000256" key="4">
    <source>
        <dbReference type="ARBA" id="ARBA00022989"/>
    </source>
</evidence>
<dbReference type="Pfam" id="PF01943">
    <property type="entry name" value="Polysacc_synt"/>
    <property type="match status" value="1"/>
</dbReference>
<keyword evidence="2" id="KW-1003">Cell membrane</keyword>
<evidence type="ECO:0000256" key="1">
    <source>
        <dbReference type="ARBA" id="ARBA00004651"/>
    </source>
</evidence>
<dbReference type="InterPro" id="IPR024923">
    <property type="entry name" value="PG_synth_SpoVB"/>
</dbReference>
<sequence>MEENKSNQLVKGALLLTLAGLISKILSAGYRIPLQNLTGDVGFYIYQQVYPFLGIAMMLSLYGFPQAISKIIIEIKKEGKRLSFTSFYIPIFSILFIVNGVFFVFLFLFAHPLSNLIGDPNLASTYQFASFTFLLVPFTALLRGVFQGNLYMKPTAYSQIGEQLIRVFFIIMAAILIANQVFDIYIIGNAAVIASLTGAIIAIIILFIFLFFKKPISFSSHPIPWSLYVKTLLIFGVVATLNHMTLLVIQFADSLTLVSGLVDFGLTTTEAMEVKGVFDRGQPLIQIGTVLGSSFALALIPSISKEKLQHQKGEFYFYIRSALLFSFYLAFAAMIGLIVILPEINILLFKDGKETFALQILVMSLFLSSLAITASSILQGLGYIKRTASLIVIMFILKGLLNLWLVPLFGLIGGSVATVISLLGLLVIVLIDIERNLPELHFLKSIKWITLIKSSLSMIIFLIAANLFIQDHFLENRFHLFLYVMVVVVIGASIFLYTLIRGKALSERQLSLLPKASWFIRIYKGGKHNGKN</sequence>
<feature type="transmembrane region" description="Helical" evidence="6">
    <location>
        <begin position="451"/>
        <end position="469"/>
    </location>
</feature>
<organism evidence="7 8">
    <name type="scientific">Oceanobacillus caeni</name>
    <dbReference type="NCBI Taxonomy" id="405946"/>
    <lineage>
        <taxon>Bacteria</taxon>
        <taxon>Bacillati</taxon>
        <taxon>Bacillota</taxon>
        <taxon>Bacilli</taxon>
        <taxon>Bacillales</taxon>
        <taxon>Bacillaceae</taxon>
        <taxon>Oceanobacillus</taxon>
    </lineage>
</organism>
<feature type="transmembrane region" description="Helical" evidence="6">
    <location>
        <begin position="356"/>
        <end position="375"/>
    </location>
</feature>